<protein>
    <submittedName>
        <fullName evidence="2">Carboxypeptidase-like regulatory domain-containing protein</fullName>
    </submittedName>
</protein>
<name>A0ABS3JQZ1_9BACT</name>
<dbReference type="InterPro" id="IPR008969">
    <property type="entry name" value="CarboxyPept-like_regulatory"/>
</dbReference>
<dbReference type="InterPro" id="IPR043741">
    <property type="entry name" value="DUF5686"/>
</dbReference>
<dbReference type="Pfam" id="PF13715">
    <property type="entry name" value="CarbopepD_reg_2"/>
    <property type="match status" value="1"/>
</dbReference>
<comment type="caution">
    <text evidence="2">The sequence shown here is derived from an EMBL/GenBank/DDBJ whole genome shotgun (WGS) entry which is preliminary data.</text>
</comment>
<sequence length="869" mass="98979">MTKLYFTKFWLFLLFLAITSLTGHSVTAQTATYVVSGTVVDARSGAGIPFASVALVGRNAGVTSDENGLFTLKTIRLTDSIYVSSMGFGVKRFWIDKTKLVQQVLLKLPPAGKVLQEVVVRAGENPAWGILRNVRRNLDKNDRSRIRAYEYDSYAKTSISLTHISDKLRSNPLIKKVLAAMDKKDSVTDDLGRKMMPLMMTESVSKYYYRESPERRHEDILKTRLKGMDVVEPEIISQFVGGNALSYNFYQNYIRVLGKDFASPVGADWKGWYSMYLADTTKVGEFICYEIQFDPKNKQDLLFTGKMWIDTTTFALTMLEAKVGPEANLNYVRRLEIEQELEPALDSAGNKIGWMPVAMRTTAELYGIGKNSIGAMAQQVTRNGGFVLNKPKPLSFYDRTVSVADTAKTNTVPIEELEGDAKEDAIAEDLYWTNVRKNLGAGDSLSTADRKVQELIDTLRAVPLVRTTEILTRIATTGWYRRGPIDWGPYPYALAVNNIEGLRLRAGFRTNGNFSKSMVLRAYAAYGTGDARFKGGIEYDYILSRRKWTVIGAKLAYDLERLGFTPELINGNKVFYAFSRFGQYRGGYYSNSQELYFRTEPLKGMMFTVAIGDRTFMPTFPFHYRTQPDLDNNSPTRPDFNDSYWSFEARLARKETYIMDGNERIPIATKRTPVIWLKYTRGHRAFGGDFSYDRYSLRAFQTLKFGKLGRSSYVLQAGYTPSRLPAPLLFTHTGNPTFFFAPNTFNRMQFYEFVSDQFVTLHWQHGFDGFVFNRIPLIKKLNWRLWANTDILWGSRREPNRRVDAPQDVRPGVRPTVFGSLDPKIPYIEAGYGISNIFKLFRIQVVHRLNYLGPGVDRFVIKGGIEFSF</sequence>
<dbReference type="Proteomes" id="UP000664628">
    <property type="component" value="Unassembled WGS sequence"/>
</dbReference>
<accession>A0ABS3JQZ1</accession>
<proteinExistence type="predicted"/>
<feature type="signal peptide" evidence="1">
    <location>
        <begin position="1"/>
        <end position="28"/>
    </location>
</feature>
<evidence type="ECO:0000256" key="1">
    <source>
        <dbReference type="SAM" id="SignalP"/>
    </source>
</evidence>
<keyword evidence="1" id="KW-0732">Signal</keyword>
<gene>
    <name evidence="2" type="ORF">J2I46_27880</name>
</gene>
<dbReference type="EMBL" id="JAFMYW010000011">
    <property type="protein sequence ID" value="MBO0952435.1"/>
    <property type="molecule type" value="Genomic_DNA"/>
</dbReference>
<reference evidence="2 3" key="1">
    <citation type="submission" date="2021-03" db="EMBL/GenBank/DDBJ databases">
        <title>Fibrella sp. HMF5405 genome sequencing and assembly.</title>
        <authorList>
            <person name="Kang H."/>
            <person name="Kim H."/>
            <person name="Bae S."/>
            <person name="Joh K."/>
        </authorList>
    </citation>
    <scope>NUCLEOTIDE SEQUENCE [LARGE SCALE GENOMIC DNA]</scope>
    <source>
        <strain evidence="2 3">HMF5405</strain>
    </source>
</reference>
<evidence type="ECO:0000313" key="3">
    <source>
        <dbReference type="Proteomes" id="UP000664628"/>
    </source>
</evidence>
<dbReference type="SUPFAM" id="SSF49464">
    <property type="entry name" value="Carboxypeptidase regulatory domain-like"/>
    <property type="match status" value="1"/>
</dbReference>
<dbReference type="Gene3D" id="2.60.40.1120">
    <property type="entry name" value="Carboxypeptidase-like, regulatory domain"/>
    <property type="match status" value="1"/>
</dbReference>
<keyword evidence="3" id="KW-1185">Reference proteome</keyword>
<dbReference type="Pfam" id="PF18939">
    <property type="entry name" value="DUF5686"/>
    <property type="match status" value="1"/>
</dbReference>
<evidence type="ECO:0000313" key="2">
    <source>
        <dbReference type="EMBL" id="MBO0952435.1"/>
    </source>
</evidence>
<feature type="chain" id="PRO_5047526324" evidence="1">
    <location>
        <begin position="29"/>
        <end position="869"/>
    </location>
</feature>
<organism evidence="2 3">
    <name type="scientific">Fibrella forsythiae</name>
    <dbReference type="NCBI Taxonomy" id="2817061"/>
    <lineage>
        <taxon>Bacteria</taxon>
        <taxon>Pseudomonadati</taxon>
        <taxon>Bacteroidota</taxon>
        <taxon>Cytophagia</taxon>
        <taxon>Cytophagales</taxon>
        <taxon>Spirosomataceae</taxon>
        <taxon>Fibrella</taxon>
    </lineage>
</organism>